<dbReference type="AlphaFoldDB" id="A0A0M3HLS1"/>
<dbReference type="WBParaSite" id="ALUE_0000246601-mRNA-1">
    <property type="protein sequence ID" value="ALUE_0000246601-mRNA-1"/>
    <property type="gene ID" value="ALUE_0000246601"/>
</dbReference>
<protein>
    <submittedName>
        <fullName evidence="2">Transposase</fullName>
    </submittedName>
</protein>
<organism evidence="1 2">
    <name type="scientific">Ascaris lumbricoides</name>
    <name type="common">Giant roundworm</name>
    <dbReference type="NCBI Taxonomy" id="6252"/>
    <lineage>
        <taxon>Eukaryota</taxon>
        <taxon>Metazoa</taxon>
        <taxon>Ecdysozoa</taxon>
        <taxon>Nematoda</taxon>
        <taxon>Chromadorea</taxon>
        <taxon>Rhabditida</taxon>
        <taxon>Spirurina</taxon>
        <taxon>Ascaridomorpha</taxon>
        <taxon>Ascaridoidea</taxon>
        <taxon>Ascarididae</taxon>
        <taxon>Ascaris</taxon>
    </lineage>
</organism>
<keyword evidence="1" id="KW-1185">Reference proteome</keyword>
<sequence length="58" mass="7031">MCYSQGIKEMKIMSTVRRIMDFLAIAQIQKNNAWNFFRKPSRKCTRERWVSLPQQDCF</sequence>
<reference evidence="2" key="1">
    <citation type="submission" date="2017-02" db="UniProtKB">
        <authorList>
            <consortium name="WormBaseParasite"/>
        </authorList>
    </citation>
    <scope>IDENTIFICATION</scope>
</reference>
<accession>A0A0M3HLS1</accession>
<proteinExistence type="predicted"/>
<evidence type="ECO:0000313" key="1">
    <source>
        <dbReference type="Proteomes" id="UP000036681"/>
    </source>
</evidence>
<name>A0A0M3HLS1_ASCLU</name>
<evidence type="ECO:0000313" key="2">
    <source>
        <dbReference type="WBParaSite" id="ALUE_0000246601-mRNA-1"/>
    </source>
</evidence>
<dbReference type="Proteomes" id="UP000036681">
    <property type="component" value="Unplaced"/>
</dbReference>